<proteinExistence type="predicted"/>
<accession>A0A939MRP8</accession>
<name>A0A939MRP8_9MICO</name>
<dbReference type="InterPro" id="IPR015168">
    <property type="entry name" value="SsuA/THI5"/>
</dbReference>
<keyword evidence="4" id="KW-1185">Reference proteome</keyword>
<feature type="chain" id="PRO_5038384690" evidence="1">
    <location>
        <begin position="22"/>
        <end position="355"/>
    </location>
</feature>
<keyword evidence="1" id="KW-0732">Signal</keyword>
<dbReference type="PANTHER" id="PTHR30024">
    <property type="entry name" value="ALIPHATIC SULFONATES-BINDING PROTEIN-RELATED"/>
    <property type="match status" value="1"/>
</dbReference>
<reference evidence="3" key="1">
    <citation type="submission" date="2021-03" db="EMBL/GenBank/DDBJ databases">
        <title>Leucobacter chromiisoli sp. nov., isolated from chromium-containing soil of chemical plant.</title>
        <authorList>
            <person name="Xu Z."/>
        </authorList>
    </citation>
    <scope>NUCLEOTIDE SEQUENCE</scope>
    <source>
        <strain evidence="3">S27</strain>
    </source>
</reference>
<dbReference type="RefSeq" id="WP_208097528.1">
    <property type="nucleotide sequence ID" value="NZ_JAGDYM010000007.1"/>
</dbReference>
<feature type="domain" description="SsuA/THI5-like" evidence="2">
    <location>
        <begin position="129"/>
        <end position="260"/>
    </location>
</feature>
<evidence type="ECO:0000313" key="4">
    <source>
        <dbReference type="Proteomes" id="UP000664382"/>
    </source>
</evidence>
<dbReference type="PROSITE" id="PS51257">
    <property type="entry name" value="PROKAR_LIPOPROTEIN"/>
    <property type="match status" value="1"/>
</dbReference>
<dbReference type="Proteomes" id="UP000664382">
    <property type="component" value="Unassembled WGS sequence"/>
</dbReference>
<dbReference type="PANTHER" id="PTHR30024:SF48">
    <property type="entry name" value="ABC TRANSPORTER SUBSTRATE-BINDING PROTEIN"/>
    <property type="match status" value="1"/>
</dbReference>
<dbReference type="SUPFAM" id="SSF53850">
    <property type="entry name" value="Periplasmic binding protein-like II"/>
    <property type="match status" value="1"/>
</dbReference>
<dbReference type="EMBL" id="JAGDYM010000007">
    <property type="protein sequence ID" value="MBO1901774.1"/>
    <property type="molecule type" value="Genomic_DNA"/>
</dbReference>
<comment type="caution">
    <text evidence="3">The sequence shown here is derived from an EMBL/GenBank/DDBJ whole genome shotgun (WGS) entry which is preliminary data.</text>
</comment>
<organism evidence="3 4">
    <name type="scientific">Leucobacter weissii</name>
    <dbReference type="NCBI Taxonomy" id="1983706"/>
    <lineage>
        <taxon>Bacteria</taxon>
        <taxon>Bacillati</taxon>
        <taxon>Actinomycetota</taxon>
        <taxon>Actinomycetes</taxon>
        <taxon>Micrococcales</taxon>
        <taxon>Microbacteriaceae</taxon>
        <taxon>Leucobacter</taxon>
    </lineage>
</organism>
<dbReference type="AlphaFoldDB" id="A0A939MRP8"/>
<protein>
    <submittedName>
        <fullName evidence="3">ABC transporter substrate-binding protein</fullName>
    </submittedName>
</protein>
<evidence type="ECO:0000256" key="1">
    <source>
        <dbReference type="SAM" id="SignalP"/>
    </source>
</evidence>
<evidence type="ECO:0000259" key="2">
    <source>
        <dbReference type="Pfam" id="PF09084"/>
    </source>
</evidence>
<gene>
    <name evidence="3" type="ORF">J4H92_07395</name>
</gene>
<dbReference type="Pfam" id="PF09084">
    <property type="entry name" value="NMT1"/>
    <property type="match status" value="1"/>
</dbReference>
<evidence type="ECO:0000313" key="3">
    <source>
        <dbReference type="EMBL" id="MBO1901774.1"/>
    </source>
</evidence>
<sequence length="355" mass="37304">MKKRSLFAAAVAATASAVLLAGCSSPASDPAPTDGSGSVELTKDVTLVVGTSNQEGAFFEESGLFEDVPYTIEWSYITDWGAIYSSIASDALNVGYWGLDSNAVKAVQNGVGAKFVSLLGAQDEAAAESGTLNVFVRSDAGIETTADLAGAKIATGSAGTTFDNILNGALLDGGLSEDDVEVIRYPDADQTSQISALLNGEVEAFAGNIASEQIVGALEDGTIEVLFWENQFSPVNRLVVSNEQTLSDPAKEAALEDFVQRVAETAYWKADPANEQTYAEILNSVGNLPVDVGQKVWGYTQNATLPLQLDATTEQNLAQTIADYQAAGYIDEPLPVEEILDTRFADAVAEVIGAH</sequence>
<feature type="signal peptide" evidence="1">
    <location>
        <begin position="1"/>
        <end position="21"/>
    </location>
</feature>
<dbReference type="Gene3D" id="3.40.190.10">
    <property type="entry name" value="Periplasmic binding protein-like II"/>
    <property type="match status" value="2"/>
</dbReference>